<proteinExistence type="predicted"/>
<evidence type="ECO:0000313" key="2">
    <source>
        <dbReference type="EMBL" id="MBM2623403.1"/>
    </source>
</evidence>
<dbReference type="EMBL" id="JAENHP010000035">
    <property type="protein sequence ID" value="MBM2623403.1"/>
    <property type="molecule type" value="Genomic_DNA"/>
</dbReference>
<feature type="compositionally biased region" description="Polar residues" evidence="1">
    <location>
        <begin position="230"/>
        <end position="257"/>
    </location>
</feature>
<dbReference type="RefSeq" id="WP_203383755.1">
    <property type="nucleotide sequence ID" value="NZ_JAENHP010000035.1"/>
</dbReference>
<feature type="region of interest" description="Disordered" evidence="1">
    <location>
        <begin position="210"/>
        <end position="257"/>
    </location>
</feature>
<dbReference type="Proteomes" id="UP000632138">
    <property type="component" value="Unassembled WGS sequence"/>
</dbReference>
<protein>
    <recommendedName>
        <fullName evidence="4">DUF3800 domain-containing protein</fullName>
    </recommendedName>
</protein>
<organism evidence="2 3">
    <name type="scientific">Paractinoplanes ovalisporus</name>
    <dbReference type="NCBI Taxonomy" id="2810368"/>
    <lineage>
        <taxon>Bacteria</taxon>
        <taxon>Bacillati</taxon>
        <taxon>Actinomycetota</taxon>
        <taxon>Actinomycetes</taxon>
        <taxon>Micromonosporales</taxon>
        <taxon>Micromonosporaceae</taxon>
        <taxon>Paractinoplanes</taxon>
    </lineage>
</organism>
<reference evidence="2 3" key="1">
    <citation type="submission" date="2021-01" db="EMBL/GenBank/DDBJ databases">
        <title>Actinoplanes sp. nov. LDG1-06 isolated from lichen.</title>
        <authorList>
            <person name="Saeng-In P."/>
            <person name="Phongsopitanun W."/>
            <person name="Kanchanasin P."/>
            <person name="Yuki M."/>
            <person name="Kudo T."/>
            <person name="Ohkuma M."/>
            <person name="Tanasupawat S."/>
        </authorList>
    </citation>
    <scope>NUCLEOTIDE SEQUENCE [LARGE SCALE GENOMIC DNA]</scope>
    <source>
        <strain evidence="2 3">LDG1-06</strain>
    </source>
</reference>
<gene>
    <name evidence="2" type="ORF">JIG36_48705</name>
</gene>
<keyword evidence="3" id="KW-1185">Reference proteome</keyword>
<evidence type="ECO:0008006" key="4">
    <source>
        <dbReference type="Google" id="ProtNLM"/>
    </source>
</evidence>
<accession>A0ABS2AUK1</accession>
<sequence>MSTHPVAFVDEAFIRLQGHPGAYLFAAVLVEPDDLPTVVEAARQAAGPHDEFHASNLYRRGHVQPIEDMLSATEAHAGWTLLAAQVPLGEHQEAARQAALTQLLHRLNEQKVRDVVLDTRASPREQLDTQLQGRKVNPSDLPDITTYRRLVRGQQISSRMRLQHVDDRHQPALWLPDVTAWAFQRALVFDEPQWWSRVAGVATIHDAATGRELTLTNDRTAPPTGERGPQTPSQSAQNSLSSNTFYTLNGGTTNRSQGPGHLYTSLLAQALDAKSALDNSTLSTSVATLAANVERLASTIASISHPHNPPRSAGVGLGGPDTTEHIRAPVQEWTAPEIE</sequence>
<name>A0ABS2AUK1_9ACTN</name>
<evidence type="ECO:0000256" key="1">
    <source>
        <dbReference type="SAM" id="MobiDB-lite"/>
    </source>
</evidence>
<evidence type="ECO:0000313" key="3">
    <source>
        <dbReference type="Proteomes" id="UP000632138"/>
    </source>
</evidence>
<comment type="caution">
    <text evidence="2">The sequence shown here is derived from an EMBL/GenBank/DDBJ whole genome shotgun (WGS) entry which is preliminary data.</text>
</comment>